<protein>
    <submittedName>
        <fullName evidence="1">Uncharacterized protein TCIL3000_10_610</fullName>
    </submittedName>
</protein>
<accession>G0UV87</accession>
<gene>
    <name evidence="1" type="ORF">TCIL3000_10_610</name>
</gene>
<sequence length="329" mass="36316">MLPLAGTYFLWCPVTKCTTTRRSCAIDSIGTATYSSRILSHVRHLTPLSTISTSKWVAAAGHSLRIMHGIWSATAVSRSAYRTPPRAYFRPPRITYADSFRAAVSGTSVMALVRQVFGEPVRVWDVQTLHLAAPHESFGMRLPNVFMGRGTKLALVALTPLHDIPMHMGTPVVVKSSNSSDTYAALRSTYGQHDMESGDIHGDGCYTNDPAELLPLGKQHGVDEVTGRSVVVDVNPFLSAAMEQGDILLLTLYTMHSFLTNTTAYWRVIAETVWTMESDEVGPDPRYVGDDAVGLREWHANRDNRKMYPRSMQEAKKAWGLLPKAPPSP</sequence>
<organism evidence="1">
    <name type="scientific">Trypanosoma congolense (strain IL3000)</name>
    <dbReference type="NCBI Taxonomy" id="1068625"/>
    <lineage>
        <taxon>Eukaryota</taxon>
        <taxon>Discoba</taxon>
        <taxon>Euglenozoa</taxon>
        <taxon>Kinetoplastea</taxon>
        <taxon>Metakinetoplastina</taxon>
        <taxon>Trypanosomatida</taxon>
        <taxon>Trypanosomatidae</taxon>
        <taxon>Trypanosoma</taxon>
        <taxon>Nannomonas</taxon>
    </lineage>
</organism>
<dbReference type="EMBL" id="HE575323">
    <property type="protein sequence ID" value="CCC93302.1"/>
    <property type="molecule type" value="Genomic_DNA"/>
</dbReference>
<evidence type="ECO:0000313" key="1">
    <source>
        <dbReference type="EMBL" id="CCC93302.1"/>
    </source>
</evidence>
<reference evidence="1" key="1">
    <citation type="journal article" date="2012" name="Proc. Natl. Acad. Sci. U.S.A.">
        <title>Antigenic diversity is generated by distinct evolutionary mechanisms in African trypanosome species.</title>
        <authorList>
            <person name="Jackson A.P."/>
            <person name="Berry A."/>
            <person name="Aslett M."/>
            <person name="Allison H.C."/>
            <person name="Burton P."/>
            <person name="Vavrova-Anderson J."/>
            <person name="Brown R."/>
            <person name="Browne H."/>
            <person name="Corton N."/>
            <person name="Hauser H."/>
            <person name="Gamble J."/>
            <person name="Gilderthorp R."/>
            <person name="Marcello L."/>
            <person name="McQuillan J."/>
            <person name="Otto T.D."/>
            <person name="Quail M.A."/>
            <person name="Sanders M.J."/>
            <person name="van Tonder A."/>
            <person name="Ginger M.L."/>
            <person name="Field M.C."/>
            <person name="Barry J.D."/>
            <person name="Hertz-Fowler C."/>
            <person name="Berriman M."/>
        </authorList>
    </citation>
    <scope>NUCLEOTIDE SEQUENCE</scope>
    <source>
        <strain evidence="1">IL3000</strain>
    </source>
</reference>
<name>G0UV87_TRYCI</name>
<dbReference type="AlphaFoldDB" id="G0UV87"/>
<dbReference type="Gene3D" id="2.60.120.620">
    <property type="entry name" value="q2cbj1_9rhob like domain"/>
    <property type="match status" value="1"/>
</dbReference>
<dbReference type="PANTHER" id="PTHR40128:SF1">
    <property type="entry name" value="PHYTANOYL-COA HYDROXYLASE"/>
    <property type="match status" value="1"/>
</dbReference>
<dbReference type="VEuPathDB" id="TriTrypDB:TcIL3000_10_610"/>
<proteinExistence type="predicted"/>
<dbReference type="PANTHER" id="PTHR40128">
    <property type="entry name" value="EXPRESSED PROTEIN"/>
    <property type="match status" value="1"/>
</dbReference>
<dbReference type="SUPFAM" id="SSF51197">
    <property type="entry name" value="Clavaminate synthase-like"/>
    <property type="match status" value="1"/>
</dbReference>